<dbReference type="RefSeq" id="YP_009199160.1">
    <property type="nucleotide sequence ID" value="NC_028805.1"/>
</dbReference>
<name>A0A0K2CNC8_9CAUD</name>
<keyword evidence="1" id="KW-0175">Coiled coil</keyword>
<evidence type="ECO:0000313" key="3">
    <source>
        <dbReference type="Proteomes" id="UP000208104"/>
    </source>
</evidence>
<proteinExistence type="predicted"/>
<dbReference type="EMBL" id="KT151955">
    <property type="protein sequence ID" value="ALA07228.1"/>
    <property type="molecule type" value="Genomic_DNA"/>
</dbReference>
<evidence type="ECO:0000256" key="1">
    <source>
        <dbReference type="SAM" id="Coils"/>
    </source>
</evidence>
<dbReference type="KEGG" id="vg:26626047"/>
<feature type="coiled-coil region" evidence="1">
    <location>
        <begin position="50"/>
        <end position="77"/>
    </location>
</feature>
<evidence type="ECO:0000313" key="2">
    <source>
        <dbReference type="EMBL" id="ALA07228.1"/>
    </source>
</evidence>
<protein>
    <submittedName>
        <fullName evidence="2">Uncharacterized protein</fullName>
    </submittedName>
</protein>
<dbReference type="GeneID" id="26626047"/>
<dbReference type="Proteomes" id="UP000208104">
    <property type="component" value="Segment"/>
</dbReference>
<accession>A0A0K2CNC8</accession>
<sequence>MKQFNSFIGGFTPVGGIASPFGGIIVIDPEGGITSSNPLSASDGLSLIGLIAKAKEAERLVEENAKLREEIKVLGDKLSDAISSEDFEYAPLFPEDFEYCGGEPVSDDEIQDIVIEAAEFDLQEGEFHYASTGNAAVIRMHDGDKIVTVVAKDFFEHIEDVEAECAFPDCDCSEEGAVYIALAGLGDPRLHCRQ</sequence>
<keyword evidence="3" id="KW-1185">Reference proteome</keyword>
<reference evidence="2 3" key="1">
    <citation type="journal article" date="2015" name="Genome Announc.">
        <title>Genome Sequences of Five Additional Brevibacillus laterosporus Bacteriophages.</title>
        <authorList>
            <person name="Merrill B.D."/>
            <person name="Berg J.A."/>
            <person name="Graves K.A."/>
            <person name="Ward A.T."/>
            <person name="Hilton J.A."/>
            <person name="Wake B.N."/>
            <person name="Grose J.H."/>
            <person name="Breakwell D.P."/>
            <person name="Burnett S.H."/>
        </authorList>
    </citation>
    <scope>NUCLEOTIDE SEQUENCE [LARGE SCALE GENOMIC DNA]</scope>
</reference>
<gene>
    <name evidence="2" type="ORF">JENST_99</name>
</gene>
<organism evidence="2 3">
    <name type="scientific">Brevibacillus phage Jenst</name>
    <dbReference type="NCBI Taxonomy" id="1691954"/>
    <lineage>
        <taxon>Viruses</taxon>
        <taxon>Duplodnaviria</taxon>
        <taxon>Heunggongvirae</taxon>
        <taxon>Uroviricota</taxon>
        <taxon>Caudoviricetes</taxon>
        <taxon>Jenstvirus</taxon>
        <taxon>Jenstvirus jenst</taxon>
    </lineage>
</organism>